<dbReference type="InterPro" id="IPR016047">
    <property type="entry name" value="M23ase_b-sheet_dom"/>
</dbReference>
<evidence type="ECO:0000313" key="3">
    <source>
        <dbReference type="Proteomes" id="UP000527143"/>
    </source>
</evidence>
<feature type="domain" description="M23ase beta-sheet core" evidence="1">
    <location>
        <begin position="82"/>
        <end position="180"/>
    </location>
</feature>
<dbReference type="PANTHER" id="PTHR21666:SF270">
    <property type="entry name" value="MUREIN HYDROLASE ACTIVATOR ENVC"/>
    <property type="match status" value="1"/>
</dbReference>
<dbReference type="PANTHER" id="PTHR21666">
    <property type="entry name" value="PEPTIDASE-RELATED"/>
    <property type="match status" value="1"/>
</dbReference>
<evidence type="ECO:0000259" key="1">
    <source>
        <dbReference type="Pfam" id="PF01551"/>
    </source>
</evidence>
<accession>A0A840YMZ8</accession>
<dbReference type="GO" id="GO:0004222">
    <property type="term" value="F:metalloendopeptidase activity"/>
    <property type="evidence" value="ECO:0007669"/>
    <property type="project" value="TreeGrafter"/>
</dbReference>
<keyword evidence="3" id="KW-1185">Reference proteome</keyword>
<gene>
    <name evidence="2" type="ORF">FHT02_000257</name>
</gene>
<proteinExistence type="predicted"/>
<dbReference type="AlphaFoldDB" id="A0A840YMZ8"/>
<sequence>MTRGRWVGWGLAALLLVLAVAYLSMVRITVLPRDPARPAVATSQTIQAEPVDRQPLVVPVEGITRRQLSDTWGQSRAGGAREHHAIDIMAPRGTPVLAAASGRVEKIFESGNGGHTVYVRLPDQRTVHYYAHLDRYLAGEGQVVRQGQPIATVGDTGSATGAPHLHFEIKTMRPGERWWQGVNVNPYPLLMRGGD</sequence>
<dbReference type="Proteomes" id="UP000527143">
    <property type="component" value="Unassembled WGS sequence"/>
</dbReference>
<keyword evidence="2" id="KW-0378">Hydrolase</keyword>
<dbReference type="EMBL" id="JACIJF010000001">
    <property type="protein sequence ID" value="MBB5709051.1"/>
    <property type="molecule type" value="Genomic_DNA"/>
</dbReference>
<dbReference type="CDD" id="cd12797">
    <property type="entry name" value="M23_peptidase"/>
    <property type="match status" value="1"/>
</dbReference>
<comment type="caution">
    <text evidence="2">The sequence shown here is derived from an EMBL/GenBank/DDBJ whole genome shotgun (WGS) entry which is preliminary data.</text>
</comment>
<reference evidence="2 3" key="1">
    <citation type="submission" date="2020-08" db="EMBL/GenBank/DDBJ databases">
        <title>Genomic Encyclopedia of Type Strains, Phase IV (KMG-IV): sequencing the most valuable type-strain genomes for metagenomic binning, comparative biology and taxonomic classification.</title>
        <authorList>
            <person name="Goeker M."/>
        </authorList>
    </citation>
    <scope>NUCLEOTIDE SEQUENCE [LARGE SCALE GENOMIC DNA]</scope>
    <source>
        <strain evidence="2 3">DSM 26736</strain>
    </source>
</reference>
<dbReference type="Gene3D" id="2.70.70.10">
    <property type="entry name" value="Glucose Permease (Domain IIA)"/>
    <property type="match status" value="1"/>
</dbReference>
<protein>
    <submittedName>
        <fullName evidence="2">Murein DD-endopeptidase MepM/ murein hydrolase activator NlpD</fullName>
    </submittedName>
</protein>
<dbReference type="Pfam" id="PF01551">
    <property type="entry name" value="Peptidase_M23"/>
    <property type="match status" value="1"/>
</dbReference>
<dbReference type="InterPro" id="IPR011055">
    <property type="entry name" value="Dup_hybrid_motif"/>
</dbReference>
<name>A0A840YMZ8_9SPHN</name>
<dbReference type="InterPro" id="IPR050570">
    <property type="entry name" value="Cell_wall_metabolism_enzyme"/>
</dbReference>
<evidence type="ECO:0000313" key="2">
    <source>
        <dbReference type="EMBL" id="MBB5709051.1"/>
    </source>
</evidence>
<organism evidence="2 3">
    <name type="scientific">Sphingomonas xinjiangensis</name>
    <dbReference type="NCBI Taxonomy" id="643568"/>
    <lineage>
        <taxon>Bacteria</taxon>
        <taxon>Pseudomonadati</taxon>
        <taxon>Pseudomonadota</taxon>
        <taxon>Alphaproteobacteria</taxon>
        <taxon>Sphingomonadales</taxon>
        <taxon>Sphingomonadaceae</taxon>
        <taxon>Sphingomonas</taxon>
    </lineage>
</organism>
<dbReference type="SUPFAM" id="SSF51261">
    <property type="entry name" value="Duplicated hybrid motif"/>
    <property type="match status" value="1"/>
</dbReference>